<reference evidence="4" key="1">
    <citation type="submission" date="2020-07" db="EMBL/GenBank/DDBJ databases">
        <title>A long reads based de novo assembly of the rainbow trout Arlee double haploid line genome.</title>
        <authorList>
            <person name="Gao G."/>
            <person name="Palti Y."/>
        </authorList>
    </citation>
    <scope>NUCLEOTIDE SEQUENCE [LARGE SCALE GENOMIC DNA]</scope>
</reference>
<reference evidence="4" key="3">
    <citation type="submission" date="2025-09" db="UniProtKB">
        <authorList>
            <consortium name="Ensembl"/>
        </authorList>
    </citation>
    <scope>IDENTIFICATION</scope>
</reference>
<accession>A0A8C7WIX6</accession>
<keyword evidence="3" id="KW-1015">Disulfide bond</keyword>
<dbReference type="PANTHER" id="PTHR11387">
    <property type="entry name" value="CYTOCHROME C OXIDASE SUBUNIT 6B"/>
    <property type="match status" value="1"/>
</dbReference>
<dbReference type="Ensembl" id="ENSOMYT00000106480.2">
    <property type="protein sequence ID" value="ENSOMYP00000098054.2"/>
    <property type="gene ID" value="ENSOMYG00000044523.2"/>
</dbReference>
<proteinExistence type="predicted"/>
<evidence type="ECO:0000313" key="5">
    <source>
        <dbReference type="Proteomes" id="UP000694395"/>
    </source>
</evidence>
<keyword evidence="2" id="KW-0496">Mitochondrion</keyword>
<dbReference type="Pfam" id="PF02297">
    <property type="entry name" value="COX6B"/>
    <property type="match status" value="1"/>
</dbReference>
<dbReference type="GO" id="GO:0005739">
    <property type="term" value="C:mitochondrion"/>
    <property type="evidence" value="ECO:0007669"/>
    <property type="project" value="UniProtKB-SubCell"/>
</dbReference>
<dbReference type="InterPro" id="IPR048280">
    <property type="entry name" value="COX6B-like"/>
</dbReference>
<evidence type="ECO:0000256" key="1">
    <source>
        <dbReference type="ARBA" id="ARBA00004173"/>
    </source>
</evidence>
<evidence type="ECO:0000256" key="3">
    <source>
        <dbReference type="ARBA" id="ARBA00023157"/>
    </source>
</evidence>
<keyword evidence="5" id="KW-1185">Reference proteome</keyword>
<dbReference type="InterPro" id="IPR036549">
    <property type="entry name" value="CX6/COA6-like_sf"/>
</dbReference>
<dbReference type="CDD" id="cd00926">
    <property type="entry name" value="Cyt_c_Oxidase_VIb"/>
    <property type="match status" value="1"/>
</dbReference>
<organism evidence="4 5">
    <name type="scientific">Oncorhynchus mykiss</name>
    <name type="common">Rainbow trout</name>
    <name type="synonym">Salmo gairdneri</name>
    <dbReference type="NCBI Taxonomy" id="8022"/>
    <lineage>
        <taxon>Eukaryota</taxon>
        <taxon>Metazoa</taxon>
        <taxon>Chordata</taxon>
        <taxon>Craniata</taxon>
        <taxon>Vertebrata</taxon>
        <taxon>Euteleostomi</taxon>
        <taxon>Actinopterygii</taxon>
        <taxon>Neopterygii</taxon>
        <taxon>Teleostei</taxon>
        <taxon>Protacanthopterygii</taxon>
        <taxon>Salmoniformes</taxon>
        <taxon>Salmonidae</taxon>
        <taxon>Salmoninae</taxon>
        <taxon>Oncorhynchus</taxon>
    </lineage>
</organism>
<sequence>MLGFIWYVLIFGCPSPISNYMFRITIHIICNEFAKRTMCYEYNYVTAPFEARFPNTNQAQNCFQNHLDLTRLCQTKGQDVAPSEWYQRVYKSLCPLSWVHSNQLNAPSTHVDQELNRGILIYWLQTRYMGIVHRVGSYICLAPSPILT</sequence>
<name>A0A8C7WIX6_ONCMY</name>
<reference evidence="4" key="2">
    <citation type="submission" date="2025-08" db="UniProtKB">
        <authorList>
            <consortium name="Ensembl"/>
        </authorList>
    </citation>
    <scope>IDENTIFICATION</scope>
</reference>
<dbReference type="InterPro" id="IPR003213">
    <property type="entry name" value="Cyt_c_oxidase_su6B"/>
</dbReference>
<dbReference type="SUPFAM" id="SSF47694">
    <property type="entry name" value="Cytochrome c oxidase subunit h"/>
    <property type="match status" value="1"/>
</dbReference>
<dbReference type="Proteomes" id="UP000694395">
    <property type="component" value="Chromosome 18"/>
</dbReference>
<dbReference type="Gene3D" id="1.10.10.140">
    <property type="entry name" value="Cytochrome c oxidase, subunit VIb"/>
    <property type="match status" value="1"/>
</dbReference>
<protein>
    <submittedName>
        <fullName evidence="4">Uncharacterized protein</fullName>
    </submittedName>
</protein>
<evidence type="ECO:0000256" key="2">
    <source>
        <dbReference type="ARBA" id="ARBA00023128"/>
    </source>
</evidence>
<dbReference type="GeneTree" id="ENSGT00940000164148"/>
<dbReference type="AlphaFoldDB" id="A0A8C7WIX6"/>
<comment type="subcellular location">
    <subcellularLocation>
        <location evidence="1">Mitochondrion</location>
    </subcellularLocation>
</comment>
<evidence type="ECO:0000313" key="4">
    <source>
        <dbReference type="Ensembl" id="ENSOMYP00000098054.2"/>
    </source>
</evidence>
<dbReference type="GO" id="GO:0045277">
    <property type="term" value="C:respiratory chain complex IV"/>
    <property type="evidence" value="ECO:0007669"/>
    <property type="project" value="InterPro"/>
</dbReference>